<gene>
    <name evidence="1" type="ORF">BW143_00305</name>
</gene>
<keyword evidence="2" id="KW-1185">Reference proteome</keyword>
<accession>A0A1R1QZN7</accession>
<sequence>MEITKKEVLKNVLLEKNTTFLLGAGASVPFFSSLGNFELILSHDKLTTSGRKLIKTIFYKLSISDNSYLIQYLNGHCFCGEKSELMLNILNEYTRFIHNILEFLKTRNSRVSPKRVNIITTNYDLFLESAIETSLEQNPRIFFNDGANGYVKRILNTDNFNKTLLYSGIFDNYSSEMPVINLIKCHGSINWKEYLNSKDNKPKIQITPSSSIIKEINQELSDFWNKFEKDIEGYTIQGKKGFSSSSEFIDLLNKTDIDCLDELIEDINELSGYSECELNKLVSKIENLQIVLPTKKKFQTTLIEEHYFNMLRFLSYELEKEQSTLIVFGFSFYDEHIADIVQRSLNNPNLIVIVFCYQNGDKEKIITRFNFSNHSIPKNIVFIEPDDFLIEEIDQEILNKRDWEASYYTFIKSKNNIKIYTREIGIYKGNSSEIPVLNFSSLNACLEEEFTNRFQPLVLNKEGEQHG</sequence>
<reference evidence="1 2" key="1">
    <citation type="submission" date="2017-01" db="EMBL/GenBank/DDBJ databases">
        <title>Bacillus phylogenomics.</title>
        <authorList>
            <person name="Dunlap C."/>
        </authorList>
    </citation>
    <scope>NUCLEOTIDE SEQUENCE [LARGE SCALE GENOMIC DNA]</scope>
    <source>
        <strain evidence="1 2">NRRL B-41282</strain>
    </source>
</reference>
<evidence type="ECO:0008006" key="3">
    <source>
        <dbReference type="Google" id="ProtNLM"/>
    </source>
</evidence>
<dbReference type="Proteomes" id="UP000187367">
    <property type="component" value="Unassembled WGS sequence"/>
</dbReference>
<proteinExistence type="predicted"/>
<name>A0A1R1QZN7_9BACI</name>
<protein>
    <recommendedName>
        <fullName evidence="3">SIR2-like domain-containing protein</fullName>
    </recommendedName>
</protein>
<evidence type="ECO:0000313" key="1">
    <source>
        <dbReference type="EMBL" id="OMI10078.1"/>
    </source>
</evidence>
<organism evidence="1 2">
    <name type="scientific">Bacillus swezeyi</name>
    <dbReference type="NCBI Taxonomy" id="1925020"/>
    <lineage>
        <taxon>Bacteria</taxon>
        <taxon>Bacillati</taxon>
        <taxon>Bacillota</taxon>
        <taxon>Bacilli</taxon>
        <taxon>Bacillales</taxon>
        <taxon>Bacillaceae</taxon>
        <taxon>Bacillus</taxon>
    </lineage>
</organism>
<comment type="caution">
    <text evidence="1">The sequence shown here is derived from an EMBL/GenBank/DDBJ whole genome shotgun (WGS) entry which is preliminary data.</text>
</comment>
<dbReference type="EMBL" id="MTJL01000001">
    <property type="protein sequence ID" value="OMI10078.1"/>
    <property type="molecule type" value="Genomic_DNA"/>
</dbReference>
<dbReference type="RefSeq" id="WP_076797416.1">
    <property type="nucleotide sequence ID" value="NZ_JARMMK010000012.1"/>
</dbReference>
<evidence type="ECO:0000313" key="2">
    <source>
        <dbReference type="Proteomes" id="UP000187367"/>
    </source>
</evidence>
<dbReference type="AlphaFoldDB" id="A0A1R1QZN7"/>